<feature type="domain" description="Peptidase C19 ubiquitin carboxyl-terminal hydrolase" evidence="1">
    <location>
        <begin position="18"/>
        <end position="89"/>
    </location>
</feature>
<dbReference type="GO" id="GO:0005829">
    <property type="term" value="C:cytosol"/>
    <property type="evidence" value="ECO:0007669"/>
    <property type="project" value="TreeGrafter"/>
</dbReference>
<sequence length="159" mass="18433">LSLENEDVDSVPPALESFTKIEKIEFSCEKCKIQGSFEKQLLVERASSVAAVHLKRFKNEGFIVQKVDKHVSFALELDMLLYTNEINNDTITTSFIVLQRNDTNLMTNRLFGFKKILFWQRRHTLCFMQREAICGFQNIFKSTNPGKSSNPFNFFVHSK</sequence>
<organism evidence="2 3">
    <name type="scientific">Solanum commersonii</name>
    <name type="common">Commerson's wild potato</name>
    <name type="synonym">Commerson's nightshade</name>
    <dbReference type="NCBI Taxonomy" id="4109"/>
    <lineage>
        <taxon>Eukaryota</taxon>
        <taxon>Viridiplantae</taxon>
        <taxon>Streptophyta</taxon>
        <taxon>Embryophyta</taxon>
        <taxon>Tracheophyta</taxon>
        <taxon>Spermatophyta</taxon>
        <taxon>Magnoliopsida</taxon>
        <taxon>eudicotyledons</taxon>
        <taxon>Gunneridae</taxon>
        <taxon>Pentapetalae</taxon>
        <taxon>asterids</taxon>
        <taxon>lamiids</taxon>
        <taxon>Solanales</taxon>
        <taxon>Solanaceae</taxon>
        <taxon>Solanoideae</taxon>
        <taxon>Solaneae</taxon>
        <taxon>Solanum</taxon>
    </lineage>
</organism>
<evidence type="ECO:0000313" key="3">
    <source>
        <dbReference type="Proteomes" id="UP000824120"/>
    </source>
</evidence>
<dbReference type="EMBL" id="JACXVP010000010">
    <property type="protein sequence ID" value="KAG5581090.1"/>
    <property type="molecule type" value="Genomic_DNA"/>
</dbReference>
<dbReference type="Gene3D" id="3.90.70.10">
    <property type="entry name" value="Cysteine proteinases"/>
    <property type="match status" value="1"/>
</dbReference>
<dbReference type="InterPro" id="IPR001394">
    <property type="entry name" value="Peptidase_C19_UCH"/>
</dbReference>
<evidence type="ECO:0000259" key="1">
    <source>
        <dbReference type="Pfam" id="PF00443"/>
    </source>
</evidence>
<evidence type="ECO:0000313" key="2">
    <source>
        <dbReference type="EMBL" id="KAG5581090.1"/>
    </source>
</evidence>
<protein>
    <recommendedName>
        <fullName evidence="1">Peptidase C19 ubiquitin carboxyl-terminal hydrolase domain-containing protein</fullName>
    </recommendedName>
</protein>
<feature type="non-terminal residue" evidence="2">
    <location>
        <position position="159"/>
    </location>
</feature>
<dbReference type="Pfam" id="PF00443">
    <property type="entry name" value="UCH"/>
    <property type="match status" value="1"/>
</dbReference>
<dbReference type="PANTHER" id="PTHR24006">
    <property type="entry name" value="UBIQUITIN CARBOXYL-TERMINAL HYDROLASE"/>
    <property type="match status" value="1"/>
</dbReference>
<dbReference type="PANTHER" id="PTHR24006:SF747">
    <property type="entry name" value="UBIQUITIN CARBOXYL-TERMINAL HYDROLASE 20"/>
    <property type="match status" value="1"/>
</dbReference>
<reference evidence="2 3" key="1">
    <citation type="submission" date="2020-09" db="EMBL/GenBank/DDBJ databases">
        <title>De no assembly of potato wild relative species, Solanum commersonii.</title>
        <authorList>
            <person name="Cho K."/>
        </authorList>
    </citation>
    <scope>NUCLEOTIDE SEQUENCE [LARGE SCALE GENOMIC DNA]</scope>
    <source>
        <strain evidence="2">LZ3.2</strain>
        <tissue evidence="2">Leaf</tissue>
    </source>
</reference>
<comment type="caution">
    <text evidence="2">The sequence shown here is derived from an EMBL/GenBank/DDBJ whole genome shotgun (WGS) entry which is preliminary data.</text>
</comment>
<keyword evidence="3" id="KW-1185">Reference proteome</keyword>
<dbReference type="AlphaFoldDB" id="A0A9J5WZ98"/>
<gene>
    <name evidence="2" type="ORF">H5410_051717</name>
</gene>
<dbReference type="Proteomes" id="UP000824120">
    <property type="component" value="Chromosome 10"/>
</dbReference>
<name>A0A9J5WZ98_SOLCO</name>
<dbReference type="InterPro" id="IPR038765">
    <property type="entry name" value="Papain-like_cys_pep_sf"/>
</dbReference>
<dbReference type="GO" id="GO:0005634">
    <property type="term" value="C:nucleus"/>
    <property type="evidence" value="ECO:0007669"/>
    <property type="project" value="TreeGrafter"/>
</dbReference>
<proteinExistence type="predicted"/>
<accession>A0A9J5WZ98</accession>
<dbReference type="InterPro" id="IPR050164">
    <property type="entry name" value="Peptidase_C19"/>
</dbReference>
<dbReference type="SUPFAM" id="SSF54001">
    <property type="entry name" value="Cysteine proteinases"/>
    <property type="match status" value="1"/>
</dbReference>
<dbReference type="GO" id="GO:0016579">
    <property type="term" value="P:protein deubiquitination"/>
    <property type="evidence" value="ECO:0007669"/>
    <property type="project" value="InterPro"/>
</dbReference>
<dbReference type="GO" id="GO:0004843">
    <property type="term" value="F:cysteine-type deubiquitinase activity"/>
    <property type="evidence" value="ECO:0007669"/>
    <property type="project" value="InterPro"/>
</dbReference>
<dbReference type="OrthoDB" id="1738147at2759"/>